<evidence type="ECO:0000256" key="2">
    <source>
        <dbReference type="ARBA" id="ARBA00022679"/>
    </source>
</evidence>
<dbReference type="InterPro" id="IPR035965">
    <property type="entry name" value="PAS-like_dom_sf"/>
</dbReference>
<dbReference type="InterPro" id="IPR011009">
    <property type="entry name" value="Kinase-like_dom_sf"/>
</dbReference>
<feature type="region of interest" description="Disordered" evidence="6">
    <location>
        <begin position="1588"/>
        <end position="1612"/>
    </location>
</feature>
<dbReference type="Pfam" id="PF13426">
    <property type="entry name" value="PAS_9"/>
    <property type="match status" value="1"/>
</dbReference>
<evidence type="ECO:0000313" key="9">
    <source>
        <dbReference type="Proteomes" id="UP001189429"/>
    </source>
</evidence>
<feature type="domain" description="Protein kinase" evidence="7">
    <location>
        <begin position="1324"/>
        <end position="1612"/>
    </location>
</feature>
<evidence type="ECO:0000256" key="6">
    <source>
        <dbReference type="SAM" id="MobiDB-lite"/>
    </source>
</evidence>
<dbReference type="Proteomes" id="UP001189429">
    <property type="component" value="Unassembled WGS sequence"/>
</dbReference>
<dbReference type="PROSITE" id="PS00109">
    <property type="entry name" value="PROTEIN_KINASE_TYR"/>
    <property type="match status" value="1"/>
</dbReference>
<dbReference type="InterPro" id="IPR000014">
    <property type="entry name" value="PAS"/>
</dbReference>
<dbReference type="SUPFAM" id="SSF56112">
    <property type="entry name" value="Protein kinase-like (PK-like)"/>
    <property type="match status" value="1"/>
</dbReference>
<dbReference type="PANTHER" id="PTHR24346:SF82">
    <property type="entry name" value="KP78A-RELATED"/>
    <property type="match status" value="1"/>
</dbReference>
<dbReference type="SUPFAM" id="SSF55785">
    <property type="entry name" value="PYP-like sensor domain (PAS domain)"/>
    <property type="match status" value="1"/>
</dbReference>
<dbReference type="InterPro" id="IPR000719">
    <property type="entry name" value="Prot_kinase_dom"/>
</dbReference>
<keyword evidence="1" id="KW-0723">Serine/threonine-protein kinase</keyword>
<dbReference type="EMBL" id="CAUYUJ010017870">
    <property type="protein sequence ID" value="CAK0878638.1"/>
    <property type="molecule type" value="Genomic_DNA"/>
</dbReference>
<keyword evidence="5" id="KW-0067">ATP-binding</keyword>
<dbReference type="PROSITE" id="PS50011">
    <property type="entry name" value="PROTEIN_KINASE_DOM"/>
    <property type="match status" value="1"/>
</dbReference>
<dbReference type="InterPro" id="IPR008266">
    <property type="entry name" value="Tyr_kinase_AS"/>
</dbReference>
<evidence type="ECO:0000259" key="7">
    <source>
        <dbReference type="PROSITE" id="PS50011"/>
    </source>
</evidence>
<keyword evidence="2" id="KW-0808">Transferase</keyword>
<name>A0ABN9VZH6_9DINO</name>
<reference evidence="8" key="1">
    <citation type="submission" date="2023-10" db="EMBL/GenBank/DDBJ databases">
        <authorList>
            <person name="Chen Y."/>
            <person name="Shah S."/>
            <person name="Dougan E. K."/>
            <person name="Thang M."/>
            <person name="Chan C."/>
        </authorList>
    </citation>
    <scope>NUCLEOTIDE SEQUENCE [LARGE SCALE GENOMIC DNA]</scope>
</reference>
<evidence type="ECO:0000256" key="1">
    <source>
        <dbReference type="ARBA" id="ARBA00022527"/>
    </source>
</evidence>
<feature type="compositionally biased region" description="Low complexity" evidence="6">
    <location>
        <begin position="530"/>
        <end position="548"/>
    </location>
</feature>
<dbReference type="CDD" id="cd00180">
    <property type="entry name" value="PKc"/>
    <property type="match status" value="1"/>
</dbReference>
<feature type="compositionally biased region" description="Basic and acidic residues" evidence="6">
    <location>
        <begin position="122"/>
        <end position="132"/>
    </location>
</feature>
<evidence type="ECO:0000256" key="3">
    <source>
        <dbReference type="ARBA" id="ARBA00022741"/>
    </source>
</evidence>
<keyword evidence="4" id="KW-0418">Kinase</keyword>
<feature type="compositionally biased region" description="Low complexity" evidence="6">
    <location>
        <begin position="484"/>
        <end position="497"/>
    </location>
</feature>
<comment type="caution">
    <text evidence="8">The sequence shown here is derived from an EMBL/GenBank/DDBJ whole genome shotgun (WGS) entry which is preliminary data.</text>
</comment>
<dbReference type="Gene3D" id="3.30.450.20">
    <property type="entry name" value="PAS domain"/>
    <property type="match status" value="1"/>
</dbReference>
<feature type="region of interest" description="Disordered" evidence="6">
    <location>
        <begin position="473"/>
        <end position="578"/>
    </location>
</feature>
<feature type="region of interest" description="Disordered" evidence="6">
    <location>
        <begin position="112"/>
        <end position="211"/>
    </location>
</feature>
<feature type="compositionally biased region" description="Low complexity" evidence="6">
    <location>
        <begin position="1595"/>
        <end position="1604"/>
    </location>
</feature>
<keyword evidence="3" id="KW-0547">Nucleotide-binding</keyword>
<sequence>MSRIMVRRGKPRLSGSARAFISPRAARRLAGILDEMWWVNKFFDALQFRRGRVVFWLRFAAVARAVMRMAPGEFGRDFSAATGVARSQSAERFAACSPRATILDAMAHHCSSERPPIAPSQFERRPHAREVSEGAQGHPASERAPDGSGHGPGQGKRLGPWISDFAAVSGRREKRSPRLETLAAPPRDKGACRQQQRRRHSEGQSPEFAPRRFFIKARVPQELRKTMAGADFATVDSIAAASSDALADFTAVLGAAALGAAGPEKAAPPTLLAALRGKCSAPASARDSRRSRLEAGALCILKTGFGGYDRARTRLKMAHPDIALADFAEPNVRLCACAARLYVARECILPRGLAEVHLRSDAIVSKSDMATAPKVPLRISQVDEPAWACLEEGAPDRIYDAFWVALETLGHCSAPLFAKRGLGGGCSDFAGGPLGFFVELEERGRMMRERLAEQRELCPAAPLPSEAMDNRARLRGKARRAATEAALRDAGASARGSAAEKRAREEGRDGGRSDRAARGTSRGARRRLQRAAARAQAAGPAEPHGAGECSRRGGERYAAAPGSRPRAPRDLAPHFRPTRSASEGARLVDWNDRCCISRGQFAAARRAQARLRDCPGLVRKLRGLRGARSLCRFSLDEMRHADAFIRGLDRAFGIADQGDCELGGFAHLALLREMQRAAGGVVAQCCDEFSQGLSSVGRAHLSRWQPACDPATLVTRAWEVRGPIETELAKSSGTRRADANWVTPWATEVGAHALGRSTGTRTWLDTQEHPTGLPWRGSAWPRKSQTRGVDYAAPAAEAACATEIALTADAHTWLGIDFSTSRLQAGQDIDALGASNFFARGRPRAAEARAAELTSAMADALRADAPEPGPAGKLRGKLGVAADHYSWAFRPVLPARPVRAAESEAAAGLGARAGPAACLHVWQRLLAGDNGEDGALCSRGADKTVDVAMLADGRCPEAAKRAAAPLARLGWIGHGRAAFFKPSGEVFVGSHDVAARAGEWLPRKNQITWWSYVRAASGRGGIDQGFFSKSEDVCEIASLFWHMAIVDAVSQHSELLKLNLSVTVADPLQEDCPLIACSNGFTTLTGYTVEEVMGRNCRFLLSGVPDHDIDEDTRLRCRLYVRTTKGSPEDPVPDETITEYLKTQPWMTARPGEIICVQTNAMKSGELFRNMFYMKQVELNDRPFILGLQARLPEEWQQNDANEVQLASFCHQAFARLSDNMRAVEDVLSRNFWYSASARRQTGPKSVKPAFALQAGVGLAVLHSDPPTGFAAQVRRGAAAARALAAKEGDLGFGDAGAEWSRFVSDTSTAMTSGLDDIDVGFDVASVQPWPAGRLETLGKIEDASRNQGSVCLVRTVDEGVLLAVKRMPNAWIRDSPQAFEEAHPGEIEQPWSDIGCNCFLNSVGYPYCMQLFCVYRDQEATSVVTEFANGGDLFEWASELKEQPGLERELRVKPLIKQIMHAVQCLHNLSVVHGDLSMENVLLSTREGADSPRARLIDFGAATAQRFVAQRATGKPSYQAPEMFDDVGPRDGFLSDAFSVGVMLYAMCLMDYPWVSTSGGDKCFEYVKAKGVAAFFKKRRPPSCRRAIARSRRPSSAPCSRACWSSTRPSA</sequence>
<proteinExistence type="predicted"/>
<dbReference type="SMART" id="SM00220">
    <property type="entry name" value="S_TKc"/>
    <property type="match status" value="1"/>
</dbReference>
<evidence type="ECO:0000256" key="4">
    <source>
        <dbReference type="ARBA" id="ARBA00022777"/>
    </source>
</evidence>
<feature type="compositionally biased region" description="Low complexity" evidence="6">
    <location>
        <begin position="556"/>
        <end position="565"/>
    </location>
</feature>
<gene>
    <name evidence="8" type="ORF">PCOR1329_LOCUS62341</name>
</gene>
<organism evidence="8 9">
    <name type="scientific">Prorocentrum cordatum</name>
    <dbReference type="NCBI Taxonomy" id="2364126"/>
    <lineage>
        <taxon>Eukaryota</taxon>
        <taxon>Sar</taxon>
        <taxon>Alveolata</taxon>
        <taxon>Dinophyceae</taxon>
        <taxon>Prorocentrales</taxon>
        <taxon>Prorocentraceae</taxon>
        <taxon>Prorocentrum</taxon>
    </lineage>
</organism>
<accession>A0ABN9VZH6</accession>
<protein>
    <recommendedName>
        <fullName evidence="7">Protein kinase domain-containing protein</fullName>
    </recommendedName>
</protein>
<dbReference type="Pfam" id="PF00069">
    <property type="entry name" value="Pkinase"/>
    <property type="match status" value="1"/>
</dbReference>
<feature type="compositionally biased region" description="Basic and acidic residues" evidence="6">
    <location>
        <begin position="498"/>
        <end position="517"/>
    </location>
</feature>
<evidence type="ECO:0000313" key="8">
    <source>
        <dbReference type="EMBL" id="CAK0878638.1"/>
    </source>
</evidence>
<dbReference type="Gene3D" id="1.10.510.10">
    <property type="entry name" value="Transferase(Phosphotransferase) domain 1"/>
    <property type="match status" value="1"/>
</dbReference>
<dbReference type="PANTHER" id="PTHR24346">
    <property type="entry name" value="MAP/MICROTUBULE AFFINITY-REGULATING KINASE"/>
    <property type="match status" value="1"/>
</dbReference>
<keyword evidence="9" id="KW-1185">Reference proteome</keyword>
<evidence type="ECO:0000256" key="5">
    <source>
        <dbReference type="ARBA" id="ARBA00022840"/>
    </source>
</evidence>